<dbReference type="InterPro" id="IPR011050">
    <property type="entry name" value="Pectin_lyase_fold/virulence"/>
</dbReference>
<evidence type="ECO:0000313" key="2">
    <source>
        <dbReference type="Proteomes" id="UP000182961"/>
    </source>
</evidence>
<name>A0A1I4UNT5_9FLAO</name>
<sequence length="428" mass="47288">MKTKNLTLLCVAVSMSLFSQTKKGVFGETNWMNNWTNFQPAKAEYPEATEVLTGNITTNTKLVNTKTYLLDSRVYVTNNATLTIEPGTIIRGGIGDIDYCGTLIITKGAKLIAEGTEKQPIVFTSDKAASVRKPGNWGGIVIMGNAPVNKIDKNKLLLRDFNLDSTYASYGGDKIDDNSGILKHIRIEYSGKKINGSKEINALTLAGVGKNTVLNHIQVSYSNADAFQFIGGEVNMNNLVSYRCDDDDFDFSEGVQASISNSIAIRHPFSSGSGNSRCFEIDSYDKIENANLTKKLTNVKANNITFINIEENNQGLVREAIYLKENTNLSFTNSVVSGFSTMALLGEKITLTPENFSKITFKNISINRCKENLISEEIGFNGKLKYWPDPNAMEFELTNIPIAEFFNSTDVKNSPDFRKKEGQIVAQK</sequence>
<dbReference type="PANTHER" id="PTHR41339:SF1">
    <property type="entry name" value="SECRETED PROTEIN"/>
    <property type="match status" value="1"/>
</dbReference>
<gene>
    <name evidence="1" type="ORF">SAMN05444143_103253</name>
</gene>
<dbReference type="SUPFAM" id="SSF51126">
    <property type="entry name" value="Pectin lyase-like"/>
    <property type="match status" value="1"/>
</dbReference>
<dbReference type="RefSeq" id="WP_024980926.1">
    <property type="nucleotide sequence ID" value="NZ_CBCRUM010000002.1"/>
</dbReference>
<evidence type="ECO:0000313" key="1">
    <source>
        <dbReference type="EMBL" id="SFM90608.1"/>
    </source>
</evidence>
<dbReference type="Proteomes" id="UP000182961">
    <property type="component" value="Unassembled WGS sequence"/>
</dbReference>
<dbReference type="PANTHER" id="PTHR41339">
    <property type="entry name" value="LIPL48"/>
    <property type="match status" value="1"/>
</dbReference>
<dbReference type="eggNOG" id="COG5492">
    <property type="taxonomic scope" value="Bacteria"/>
</dbReference>
<reference evidence="2" key="1">
    <citation type="submission" date="2016-10" db="EMBL/GenBank/DDBJ databases">
        <authorList>
            <person name="Varghese N."/>
            <person name="Submissions S."/>
        </authorList>
    </citation>
    <scope>NUCLEOTIDE SEQUENCE [LARGE SCALE GENOMIC DNA]</scope>
    <source>
        <strain evidence="2">DSM 4002</strain>
    </source>
</reference>
<keyword evidence="2" id="KW-1185">Reference proteome</keyword>
<proteinExistence type="predicted"/>
<protein>
    <submittedName>
        <fullName evidence="1">Uncharacterized protein</fullName>
    </submittedName>
</protein>
<accession>A0A1I4UNT5</accession>
<dbReference type="EMBL" id="FOUT01000003">
    <property type="protein sequence ID" value="SFM90608.1"/>
    <property type="molecule type" value="Genomic_DNA"/>
</dbReference>
<organism evidence="1 2">
    <name type="scientific">Flavobacterium succinicans</name>
    <dbReference type="NCBI Taxonomy" id="29536"/>
    <lineage>
        <taxon>Bacteria</taxon>
        <taxon>Pseudomonadati</taxon>
        <taxon>Bacteroidota</taxon>
        <taxon>Flavobacteriia</taxon>
        <taxon>Flavobacteriales</taxon>
        <taxon>Flavobacteriaceae</taxon>
        <taxon>Flavobacterium</taxon>
    </lineage>
</organism>
<dbReference type="AlphaFoldDB" id="A0A1I4UNT5"/>